<dbReference type="Proteomes" id="UP000538929">
    <property type="component" value="Unassembled WGS sequence"/>
</dbReference>
<feature type="domain" description="Acyl-CoA dehydrogenase C-terminal" evidence="4">
    <location>
        <begin position="260"/>
        <end position="392"/>
    </location>
</feature>
<organism evidence="5 6">
    <name type="scientific">Streptomyces alkaliphilus</name>
    <dbReference type="NCBI Taxonomy" id="1472722"/>
    <lineage>
        <taxon>Bacteria</taxon>
        <taxon>Bacillati</taxon>
        <taxon>Actinomycetota</taxon>
        <taxon>Actinomycetes</taxon>
        <taxon>Kitasatosporales</taxon>
        <taxon>Streptomycetaceae</taxon>
        <taxon>Streptomyces</taxon>
    </lineage>
</organism>
<name>A0A7W3T9C8_9ACTN</name>
<evidence type="ECO:0000313" key="6">
    <source>
        <dbReference type="Proteomes" id="UP000538929"/>
    </source>
</evidence>
<evidence type="ECO:0000259" key="3">
    <source>
        <dbReference type="Pfam" id="PF02771"/>
    </source>
</evidence>
<feature type="region of interest" description="Disordered" evidence="2">
    <location>
        <begin position="1"/>
        <end position="22"/>
    </location>
</feature>
<dbReference type="InterPro" id="IPR013786">
    <property type="entry name" value="AcylCoA_DH/ox_N"/>
</dbReference>
<dbReference type="Gene3D" id="1.10.540.10">
    <property type="entry name" value="Acyl-CoA dehydrogenase/oxidase, N-terminal domain"/>
    <property type="match status" value="1"/>
</dbReference>
<dbReference type="Pfam" id="PF08028">
    <property type="entry name" value="Acyl-CoA_dh_2"/>
    <property type="match status" value="1"/>
</dbReference>
<gene>
    <name evidence="5" type="ORF">FNQ90_00760</name>
</gene>
<evidence type="ECO:0000256" key="1">
    <source>
        <dbReference type="ARBA" id="ARBA00023002"/>
    </source>
</evidence>
<dbReference type="EMBL" id="VKHT01000010">
    <property type="protein sequence ID" value="MBB0242673.1"/>
    <property type="molecule type" value="Genomic_DNA"/>
</dbReference>
<evidence type="ECO:0000313" key="5">
    <source>
        <dbReference type="EMBL" id="MBB0242673.1"/>
    </source>
</evidence>
<keyword evidence="6" id="KW-1185">Reference proteome</keyword>
<dbReference type="Gene3D" id="1.20.140.10">
    <property type="entry name" value="Butyryl-CoA Dehydrogenase, subunit A, domain 3"/>
    <property type="match status" value="1"/>
</dbReference>
<reference evidence="6" key="1">
    <citation type="submission" date="2019-10" db="EMBL/GenBank/DDBJ databases">
        <title>Streptomyces sp. nov., a novel actinobacterium isolated from alkaline environment.</title>
        <authorList>
            <person name="Golinska P."/>
        </authorList>
    </citation>
    <scope>NUCLEOTIDE SEQUENCE [LARGE SCALE GENOMIC DNA]</scope>
    <source>
        <strain evidence="6">DSM 42118</strain>
    </source>
</reference>
<dbReference type="GO" id="GO:0016627">
    <property type="term" value="F:oxidoreductase activity, acting on the CH-CH group of donors"/>
    <property type="evidence" value="ECO:0007669"/>
    <property type="project" value="InterPro"/>
</dbReference>
<dbReference type="GO" id="GO:0050660">
    <property type="term" value="F:flavin adenine dinucleotide binding"/>
    <property type="evidence" value="ECO:0007669"/>
    <property type="project" value="InterPro"/>
</dbReference>
<dbReference type="SUPFAM" id="SSF56645">
    <property type="entry name" value="Acyl-CoA dehydrogenase NM domain-like"/>
    <property type="match status" value="1"/>
</dbReference>
<evidence type="ECO:0000256" key="2">
    <source>
        <dbReference type="SAM" id="MobiDB-lite"/>
    </source>
</evidence>
<dbReference type="Gene3D" id="2.40.110.10">
    <property type="entry name" value="Butyryl-CoA Dehydrogenase, subunit A, domain 2"/>
    <property type="match status" value="1"/>
</dbReference>
<dbReference type="SUPFAM" id="SSF47203">
    <property type="entry name" value="Acyl-CoA dehydrogenase C-terminal domain-like"/>
    <property type="match status" value="1"/>
</dbReference>
<dbReference type="RefSeq" id="WP_182604470.1">
    <property type="nucleotide sequence ID" value="NZ_VKHT01000010.1"/>
</dbReference>
<dbReference type="InterPro" id="IPR046373">
    <property type="entry name" value="Acyl-CoA_Oxase/DH_mid-dom_sf"/>
</dbReference>
<evidence type="ECO:0000259" key="4">
    <source>
        <dbReference type="Pfam" id="PF08028"/>
    </source>
</evidence>
<accession>A0A7W3T9C8</accession>
<sequence length="414" mass="45237">MTVTSSAPGTTDLPVPQPAPTPDGVVARAEALARDLVGRQAETEQRGFYAEDTHEEFRDAGFYRLLVPRRYGGHEFGVETFMRVVVALTRGCPSTGWMYCLGAAHAHAVATLFDERAQAEIFADGDFVCPATVMPGGTGERAPDGGWTISGTWRYCSGSPYATHFMGHTLVEEAGGEPRPLLFVAPRSEFVRLDDWGGQLGLRGSGSHGIRIEEGRIPAHLTLDTHLSRVDVTAGTPGRALHGNPMYGGGPLSFMIIEDAALAVGMAKGALDAYEELMRSRRTLFPPVVPRTEDPDFRYWYGEAAGLIHSAEAGLWGAIRQWDELSAGKPGDVTPEQELRIATICRETVRMSWRAVERYLFPTAGSSAVRQGERMERVWRDMSMQQSHAGISVFLYTAANREFARARFGGESTP</sequence>
<comment type="caution">
    <text evidence="5">The sequence shown here is derived from an EMBL/GenBank/DDBJ whole genome shotgun (WGS) entry which is preliminary data.</text>
</comment>
<dbReference type="InterPro" id="IPR036250">
    <property type="entry name" value="AcylCo_DH-like_C"/>
</dbReference>
<dbReference type="InterPro" id="IPR037069">
    <property type="entry name" value="AcylCoA_DH/ox_N_sf"/>
</dbReference>
<dbReference type="Pfam" id="PF02771">
    <property type="entry name" value="Acyl-CoA_dh_N"/>
    <property type="match status" value="1"/>
</dbReference>
<dbReference type="InterPro" id="IPR013107">
    <property type="entry name" value="Acyl-CoA_DH_C"/>
</dbReference>
<keyword evidence="1" id="KW-0560">Oxidoreductase</keyword>
<feature type="domain" description="Acyl-CoA dehydrogenase/oxidase N-terminal" evidence="3">
    <location>
        <begin position="33"/>
        <end position="102"/>
    </location>
</feature>
<dbReference type="PIRSF" id="PIRSF016578">
    <property type="entry name" value="HsaA"/>
    <property type="match status" value="1"/>
</dbReference>
<dbReference type="InterPro" id="IPR009100">
    <property type="entry name" value="AcylCoA_DH/oxidase_NM_dom_sf"/>
</dbReference>
<protein>
    <submittedName>
        <fullName evidence="5">Acyl-CoA dehydrogenase</fullName>
    </submittedName>
</protein>
<proteinExistence type="predicted"/>
<dbReference type="AlphaFoldDB" id="A0A7W3T9C8"/>